<accession>A0A143PSF8</accession>
<organism evidence="2 3">
    <name type="scientific">Luteitalea pratensis</name>
    <dbReference type="NCBI Taxonomy" id="1855912"/>
    <lineage>
        <taxon>Bacteria</taxon>
        <taxon>Pseudomonadati</taxon>
        <taxon>Acidobacteriota</taxon>
        <taxon>Vicinamibacteria</taxon>
        <taxon>Vicinamibacterales</taxon>
        <taxon>Vicinamibacteraceae</taxon>
        <taxon>Luteitalea</taxon>
    </lineage>
</organism>
<protein>
    <submittedName>
        <fullName evidence="2">Acidobacterial duplicated orphan permease</fullName>
    </submittedName>
</protein>
<feature type="transmembrane region" description="Helical" evidence="1">
    <location>
        <begin position="45"/>
        <end position="64"/>
    </location>
</feature>
<gene>
    <name evidence="2" type="ORF">LuPra_04571</name>
</gene>
<feature type="transmembrane region" description="Helical" evidence="1">
    <location>
        <begin position="110"/>
        <end position="130"/>
    </location>
</feature>
<dbReference type="Proteomes" id="UP000076079">
    <property type="component" value="Chromosome"/>
</dbReference>
<keyword evidence="3" id="KW-1185">Reference proteome</keyword>
<evidence type="ECO:0000256" key="1">
    <source>
        <dbReference type="SAM" id="Phobius"/>
    </source>
</evidence>
<keyword evidence="1" id="KW-0812">Transmembrane</keyword>
<proteinExistence type="predicted"/>
<keyword evidence="1" id="KW-1133">Transmembrane helix</keyword>
<keyword evidence="1" id="KW-0472">Membrane</keyword>
<evidence type="ECO:0000313" key="2">
    <source>
        <dbReference type="EMBL" id="AMY11321.1"/>
    </source>
</evidence>
<dbReference type="RefSeq" id="WP_157899553.1">
    <property type="nucleotide sequence ID" value="NZ_CP015136.1"/>
</dbReference>
<dbReference type="STRING" id="1855912.LuPra_04571"/>
<sequence>MQARRELGPIDPILEACRDQRWWRGLDDLARDVRYALRTLGHAPIFALVAILTLTLGIGANAALFQVYEALMLRALPVQDAERLLMGVAVSVPLARWVEGLLYGVTVRDLGTYAVAGVTLAVVGVAAAWVPAWRASRMNPTSALRST</sequence>
<reference evidence="2 3" key="1">
    <citation type="journal article" date="2016" name="Genome Announc.">
        <title>First Complete Genome Sequence of a Subdivision 6 Acidobacterium Strain.</title>
        <authorList>
            <person name="Huang S."/>
            <person name="Vieira S."/>
            <person name="Bunk B."/>
            <person name="Riedel T."/>
            <person name="Sproer C."/>
            <person name="Overmann J."/>
        </authorList>
    </citation>
    <scope>NUCLEOTIDE SEQUENCE [LARGE SCALE GENOMIC DNA]</scope>
    <source>
        <strain evidence="3">DSM 100886 HEG_-6_39</strain>
    </source>
</reference>
<name>A0A143PSF8_LUTPR</name>
<dbReference type="EMBL" id="CP015136">
    <property type="protein sequence ID" value="AMY11321.1"/>
    <property type="molecule type" value="Genomic_DNA"/>
</dbReference>
<evidence type="ECO:0000313" key="3">
    <source>
        <dbReference type="Proteomes" id="UP000076079"/>
    </source>
</evidence>
<dbReference type="AlphaFoldDB" id="A0A143PSF8"/>
<dbReference type="KEGG" id="abac:LuPra_04571"/>
<reference evidence="3" key="2">
    <citation type="submission" date="2016-04" db="EMBL/GenBank/DDBJ databases">
        <title>First Complete Genome Sequence of a Subdivision 6 Acidobacterium.</title>
        <authorList>
            <person name="Huang S."/>
            <person name="Vieira S."/>
            <person name="Bunk B."/>
            <person name="Riedel T."/>
            <person name="Sproeer C."/>
            <person name="Overmann J."/>
        </authorList>
    </citation>
    <scope>NUCLEOTIDE SEQUENCE [LARGE SCALE GENOMIC DNA]</scope>
    <source>
        <strain evidence="3">DSM 100886 HEG_-6_39</strain>
    </source>
</reference>